<name>A0A1B0A1N4_GLOPL</name>
<reference evidence="3" key="1">
    <citation type="submission" date="2014-03" db="EMBL/GenBank/DDBJ databases">
        <authorList>
            <person name="Aksoy S."/>
            <person name="Warren W."/>
            <person name="Wilson R.K."/>
        </authorList>
    </citation>
    <scope>NUCLEOTIDE SEQUENCE [LARGE SCALE GENOMIC DNA]</scope>
    <source>
        <strain evidence="3">IAEA</strain>
    </source>
</reference>
<evidence type="ECO:0000313" key="3">
    <source>
        <dbReference type="Proteomes" id="UP000092445"/>
    </source>
</evidence>
<dbReference type="EnsemblMetazoa" id="GPAI031764-RA">
    <property type="protein sequence ID" value="GPAI031764-PA"/>
    <property type="gene ID" value="GPAI031764"/>
</dbReference>
<proteinExistence type="predicted"/>
<keyword evidence="1" id="KW-0472">Membrane</keyword>
<feature type="transmembrane region" description="Helical" evidence="1">
    <location>
        <begin position="86"/>
        <end position="109"/>
    </location>
</feature>
<evidence type="ECO:0000313" key="2">
    <source>
        <dbReference type="EnsemblMetazoa" id="GPAI031764-PA"/>
    </source>
</evidence>
<sequence length="228" mass="25356">MSKSMKLRCVYAAFPIKYSNIVQYIVRSRTGLYSAHKVELLFTDLPLPLPRSAKPECRSPHARALARVKRLVASSHSRALARVKRLVGSSSCIAVFVTDATLSFAAFFALCLGEADFSSLILELLALLFWMEPGMRRLESIGSQEVLNRLALGELSLICGKGSPKPSFIKFTKPFSWSFSPSPLFCTFGTSRRSRNRFTVRASSSLQESIELPPGLDVLPLTKYFNII</sequence>
<dbReference type="AlphaFoldDB" id="A0A1B0A1N4"/>
<evidence type="ECO:0000256" key="1">
    <source>
        <dbReference type="SAM" id="Phobius"/>
    </source>
</evidence>
<dbReference type="Proteomes" id="UP000092445">
    <property type="component" value="Unassembled WGS sequence"/>
</dbReference>
<keyword evidence="1" id="KW-0812">Transmembrane</keyword>
<dbReference type="VEuPathDB" id="VectorBase:GPAI031764"/>
<reference evidence="2" key="2">
    <citation type="submission" date="2020-05" db="UniProtKB">
        <authorList>
            <consortium name="EnsemblMetazoa"/>
        </authorList>
    </citation>
    <scope>IDENTIFICATION</scope>
    <source>
        <strain evidence="2">IAEA</strain>
    </source>
</reference>
<keyword evidence="3" id="KW-1185">Reference proteome</keyword>
<organism evidence="2 3">
    <name type="scientific">Glossina pallidipes</name>
    <name type="common">Tsetse fly</name>
    <dbReference type="NCBI Taxonomy" id="7398"/>
    <lineage>
        <taxon>Eukaryota</taxon>
        <taxon>Metazoa</taxon>
        <taxon>Ecdysozoa</taxon>
        <taxon>Arthropoda</taxon>
        <taxon>Hexapoda</taxon>
        <taxon>Insecta</taxon>
        <taxon>Pterygota</taxon>
        <taxon>Neoptera</taxon>
        <taxon>Endopterygota</taxon>
        <taxon>Diptera</taxon>
        <taxon>Brachycera</taxon>
        <taxon>Muscomorpha</taxon>
        <taxon>Hippoboscoidea</taxon>
        <taxon>Glossinidae</taxon>
        <taxon>Glossina</taxon>
    </lineage>
</organism>
<protein>
    <submittedName>
        <fullName evidence="2">Uncharacterized protein</fullName>
    </submittedName>
</protein>
<keyword evidence="1" id="KW-1133">Transmembrane helix</keyword>
<accession>A0A1B0A1N4</accession>